<dbReference type="EMBL" id="HBGD01000094">
    <property type="protein sequence ID" value="CAD9076841.1"/>
    <property type="molecule type" value="Transcribed_RNA"/>
</dbReference>
<feature type="region of interest" description="Disordered" evidence="1">
    <location>
        <begin position="638"/>
        <end position="727"/>
    </location>
</feature>
<evidence type="ECO:0000313" key="3">
    <source>
        <dbReference type="EMBL" id="CAD9076841.1"/>
    </source>
</evidence>
<reference evidence="3" key="1">
    <citation type="submission" date="2021-01" db="EMBL/GenBank/DDBJ databases">
        <authorList>
            <person name="Corre E."/>
            <person name="Pelletier E."/>
            <person name="Niang G."/>
            <person name="Scheremetjew M."/>
            <person name="Finn R."/>
            <person name="Kale V."/>
            <person name="Holt S."/>
            <person name="Cochrane G."/>
            <person name="Meng A."/>
            <person name="Brown T."/>
            <person name="Cohen L."/>
        </authorList>
    </citation>
    <scope>NUCLEOTIDE SEQUENCE</scope>
    <source>
        <strain evidence="3">WS</strain>
    </source>
</reference>
<dbReference type="SUPFAM" id="SSF51182">
    <property type="entry name" value="RmlC-like cupins"/>
    <property type="match status" value="1"/>
</dbReference>
<feature type="region of interest" description="Disordered" evidence="1">
    <location>
        <begin position="191"/>
        <end position="210"/>
    </location>
</feature>
<feature type="compositionally biased region" description="Low complexity" evidence="1">
    <location>
        <begin position="518"/>
        <end position="538"/>
    </location>
</feature>
<feature type="compositionally biased region" description="Basic and acidic residues" evidence="1">
    <location>
        <begin position="171"/>
        <end position="180"/>
    </location>
</feature>
<proteinExistence type="predicted"/>
<feature type="region of interest" description="Disordered" evidence="1">
    <location>
        <begin position="66"/>
        <end position="180"/>
    </location>
</feature>
<protein>
    <recommendedName>
        <fullName evidence="2">Mif2/CENP-C cupin domain-containing protein</fullName>
    </recommendedName>
</protein>
<dbReference type="Gene3D" id="2.60.120.10">
    <property type="entry name" value="Jelly Rolls"/>
    <property type="match status" value="1"/>
</dbReference>
<feature type="compositionally biased region" description="Basic and acidic residues" evidence="1">
    <location>
        <begin position="90"/>
        <end position="99"/>
    </location>
</feature>
<dbReference type="InterPro" id="IPR014710">
    <property type="entry name" value="RmlC-like_jellyroll"/>
</dbReference>
<feature type="region of interest" description="Disordered" evidence="1">
    <location>
        <begin position="515"/>
        <end position="614"/>
    </location>
</feature>
<feature type="compositionally biased region" description="Low complexity" evidence="1">
    <location>
        <begin position="16"/>
        <end position="34"/>
    </location>
</feature>
<feature type="region of interest" description="Disordered" evidence="1">
    <location>
        <begin position="392"/>
        <end position="413"/>
    </location>
</feature>
<feature type="compositionally biased region" description="Low complexity" evidence="1">
    <location>
        <begin position="139"/>
        <end position="150"/>
    </location>
</feature>
<accession>A0A7S1KLC0</accession>
<name>A0A7S1KLC0_9EUKA</name>
<dbReference type="InterPro" id="IPR011051">
    <property type="entry name" value="RmlC_Cupin_sf"/>
</dbReference>
<feature type="compositionally biased region" description="Polar residues" evidence="1">
    <location>
        <begin position="539"/>
        <end position="563"/>
    </location>
</feature>
<dbReference type="Pfam" id="PF11699">
    <property type="entry name" value="CENP-C_C"/>
    <property type="match status" value="1"/>
</dbReference>
<feature type="domain" description="Mif2/CENP-C cupin" evidence="2">
    <location>
        <begin position="830"/>
        <end position="907"/>
    </location>
</feature>
<evidence type="ECO:0000259" key="2">
    <source>
        <dbReference type="Pfam" id="PF11699"/>
    </source>
</evidence>
<dbReference type="AlphaFoldDB" id="A0A7S1KLC0"/>
<organism evidence="3">
    <name type="scientific">Percolomonas cosmopolitus</name>
    <dbReference type="NCBI Taxonomy" id="63605"/>
    <lineage>
        <taxon>Eukaryota</taxon>
        <taxon>Discoba</taxon>
        <taxon>Heterolobosea</taxon>
        <taxon>Tetramitia</taxon>
        <taxon>Eutetramitia</taxon>
        <taxon>Percolomonadidae</taxon>
        <taxon>Percolomonas</taxon>
    </lineage>
</organism>
<feature type="compositionally biased region" description="Pro residues" evidence="1">
    <location>
        <begin position="1"/>
        <end position="15"/>
    </location>
</feature>
<feature type="region of interest" description="Disordered" evidence="1">
    <location>
        <begin position="1"/>
        <end position="45"/>
    </location>
</feature>
<feature type="region of interest" description="Disordered" evidence="1">
    <location>
        <begin position="440"/>
        <end position="498"/>
    </location>
</feature>
<gene>
    <name evidence="3" type="ORF">PCOS0759_LOCUS72</name>
</gene>
<feature type="compositionally biased region" description="Low complexity" evidence="1">
    <location>
        <begin position="200"/>
        <end position="209"/>
    </location>
</feature>
<dbReference type="InterPro" id="IPR025974">
    <property type="entry name" value="Mif2/CENP-C_cupin"/>
</dbReference>
<feature type="compositionally biased region" description="Polar residues" evidence="1">
    <location>
        <begin position="123"/>
        <end position="138"/>
    </location>
</feature>
<feature type="compositionally biased region" description="Polar residues" evidence="1">
    <location>
        <begin position="450"/>
        <end position="471"/>
    </location>
</feature>
<evidence type="ECO:0000256" key="1">
    <source>
        <dbReference type="SAM" id="MobiDB-lite"/>
    </source>
</evidence>
<sequence>MPPSSSLSPPPPPPSDSSSSLATQSPLSSSQQHTQQHDHEAKNLSSVSISQLESLFHDKVALKRKHVRGARIWRRPPLDGSQNAKNVEGFSRRHEHETRSGSSSGESEDSDEKQQPRRIERSTLITRQAYQGAVSHSRNTTANPFQNNNNSLSTGNSFPLHSDLASESSELSEKPPPRAELRRNVINAALNRGGRGVPGGVSHSGSSTSLAQSIAPVSLSHQAHERRAPPRAERVVQDGRLVRKNPQFLIGKRSNQVFINRSDLHSDSFGQVSPRQYFGQVFVKDQAERNAFFLEHSEDGSSMVSGTTTSSVSDEYSEYSDTMSVDTPSSVTTGTGTTLTVDQYAPLIPVVKRRVHAVPREPIRSILQRPDTTTTDNGIFKQTRFADNISTTAPEEHSDHPAVPTHQDGASALTQSPVNLHGAALRTPDIRTPRQEIVGESVGDGDSEQKSYSSDQHLFTKPTNITRTPDMSSPPVPTVSFNMDDFASSPGDRSSSFHSIPAQIAYSPDLGALGESMTNKTGTTNAAATTTLPDTTNASFSETTGTSIQDSKNRSPRTASLLRTPSDDEDSLSTSSTSRKRKRELTPRPPATMEFGVPPPMPEEYSSVDSTSDRRNLLNESTFIDDPAKFLGGQIHELDETAQIDPRPARPQPLDESTMRDEDQDDDVVMSPTHVYKPIRYQPRYQELGRNDDDDLDAEYIERHNDDSDDETYEEPNSTMMIPDEPRRSNRIRLPPIRKWMNERADAYNGEIVLPREPPNKRRRIGGRPRLTVVDEKEGQFMVRSGGSHKRKFVAASKEMIRQRMHTFEYEEDDNKAAADTGHGKLSIGTVFSKDSMKAGTLVMHPESVKAQRNSGSYRQVYTVLTGCVEVELEPDSPHAEVFRTNKGGMFYIPPHNDFVLNNPSKKVLCAMSFVLVKMK</sequence>
<feature type="compositionally biased region" description="Low complexity" evidence="1">
    <location>
        <begin position="160"/>
        <end position="169"/>
    </location>
</feature>
<feature type="compositionally biased region" description="Basic and acidic residues" evidence="1">
    <location>
        <begin position="112"/>
        <end position="121"/>
    </location>
</feature>